<dbReference type="EMBL" id="LAVV01009480">
    <property type="protein sequence ID" value="KNZ50508.1"/>
    <property type="molecule type" value="Genomic_DNA"/>
</dbReference>
<evidence type="ECO:0000313" key="2">
    <source>
        <dbReference type="Proteomes" id="UP000037035"/>
    </source>
</evidence>
<comment type="caution">
    <text evidence="1">The sequence shown here is derived from an EMBL/GenBank/DDBJ whole genome shotgun (WGS) entry which is preliminary data.</text>
</comment>
<organism evidence="1 2">
    <name type="scientific">Puccinia sorghi</name>
    <dbReference type="NCBI Taxonomy" id="27349"/>
    <lineage>
        <taxon>Eukaryota</taxon>
        <taxon>Fungi</taxon>
        <taxon>Dikarya</taxon>
        <taxon>Basidiomycota</taxon>
        <taxon>Pucciniomycotina</taxon>
        <taxon>Pucciniomycetes</taxon>
        <taxon>Pucciniales</taxon>
        <taxon>Pucciniaceae</taxon>
        <taxon>Puccinia</taxon>
    </lineage>
</organism>
<keyword evidence="2" id="KW-1185">Reference proteome</keyword>
<reference evidence="1 2" key="1">
    <citation type="submission" date="2015-08" db="EMBL/GenBank/DDBJ databases">
        <title>Next Generation Sequencing and Analysis of the Genome of Puccinia sorghi L Schw, the Causal Agent of Maize Common Rust.</title>
        <authorList>
            <person name="Rochi L."/>
            <person name="Burguener G."/>
            <person name="Darino M."/>
            <person name="Turjanski A."/>
            <person name="Kreff E."/>
            <person name="Dieguez M.J."/>
            <person name="Sacco F."/>
        </authorList>
    </citation>
    <scope>NUCLEOTIDE SEQUENCE [LARGE SCALE GENOMIC DNA]</scope>
    <source>
        <strain evidence="1 2">RO10H11247</strain>
    </source>
</reference>
<dbReference type="Proteomes" id="UP000037035">
    <property type="component" value="Unassembled WGS sequence"/>
</dbReference>
<protein>
    <submittedName>
        <fullName evidence="1">Uncharacterized protein</fullName>
    </submittedName>
</protein>
<accession>A0A0L6UPP3</accession>
<proteinExistence type="predicted"/>
<dbReference type="AlphaFoldDB" id="A0A0L6UPP3"/>
<dbReference type="VEuPathDB" id="FungiDB:VP01_4380g1"/>
<sequence>MDLAIQQLSLVRLHTNHPPNQIQKGTPVKVLIKFSLFIHQEQKIQEYLGFRNQKQILVEYRLNSFSDFQNWVAVACKTAFENTGSIITKNKFHVDSHSVSVNWLKKAVKTGKSDVNLTLTMPNPSEMIKQAEKEDLLAAHVPTKKQSKRLQKSKNLRQEKMIKRIWMMRNLKRWTGNASAPT</sequence>
<evidence type="ECO:0000313" key="1">
    <source>
        <dbReference type="EMBL" id="KNZ50508.1"/>
    </source>
</evidence>
<name>A0A0L6UPP3_9BASI</name>
<gene>
    <name evidence="1" type="ORF">VP01_4380g1</name>
</gene>